<reference evidence="1 2" key="1">
    <citation type="submission" date="2020-03" db="EMBL/GenBank/DDBJ databases">
        <title>Leucobacter sp. nov., isolated from beetles.</title>
        <authorList>
            <person name="Hyun D.-W."/>
            <person name="Bae J.-W."/>
        </authorList>
    </citation>
    <scope>NUCLEOTIDE SEQUENCE [LARGE SCALE GENOMIC DNA]</scope>
    <source>
        <strain evidence="1 2">HDW9C</strain>
    </source>
</reference>
<dbReference type="Proteomes" id="UP000502677">
    <property type="component" value="Chromosome"/>
</dbReference>
<evidence type="ECO:0000313" key="1">
    <source>
        <dbReference type="EMBL" id="QIK63195.1"/>
    </source>
</evidence>
<accession>A0A6G7XF56</accession>
<sequence length="294" mass="31558">MTDLNSGSITHRGASLHFGGDAPYVLTSFVRGVPGLRATDVPAPNRNGTILGRAFRDGPLHQLKIAVLGGGTSQSEKEASVRSRLRELESFWDGDTECGDIEDIAELRIGEVRAFGHMREFTPDDSTLWDGSAEPSLTFQTVDKRWYGDPTVTRINMVPPVSGGLEFPAEAPFTFDSGPMVRSKSIRVTGEAAAWPVFAVHGPITNPIIDVPGVGKLILNGILASDQVVVLDTRPWARWVLKDGNGAPGMLSPAGSRMSEMALPVGAHTVILRGYDTTGTAWLDVSVEPAYTSF</sequence>
<proteinExistence type="predicted"/>
<dbReference type="AlphaFoldDB" id="A0A6G7XF56"/>
<keyword evidence="2" id="KW-1185">Reference proteome</keyword>
<name>A0A6G7XF56_9MICO</name>
<organism evidence="1 2">
    <name type="scientific">Leucobacter viscericola</name>
    <dbReference type="NCBI Taxonomy" id="2714935"/>
    <lineage>
        <taxon>Bacteria</taxon>
        <taxon>Bacillati</taxon>
        <taxon>Actinomycetota</taxon>
        <taxon>Actinomycetes</taxon>
        <taxon>Micrococcales</taxon>
        <taxon>Microbacteriaceae</taxon>
        <taxon>Leucobacter</taxon>
    </lineage>
</organism>
<protein>
    <submittedName>
        <fullName evidence="1">Uncharacterized protein</fullName>
    </submittedName>
</protein>
<gene>
    <name evidence="1" type="ORF">G7068_08295</name>
</gene>
<dbReference type="KEGG" id="lvi:G7068_08295"/>
<dbReference type="EMBL" id="CP049863">
    <property type="protein sequence ID" value="QIK63195.1"/>
    <property type="molecule type" value="Genomic_DNA"/>
</dbReference>
<dbReference type="RefSeq" id="WP_166291029.1">
    <property type="nucleotide sequence ID" value="NZ_CP049863.1"/>
</dbReference>
<evidence type="ECO:0000313" key="2">
    <source>
        <dbReference type="Proteomes" id="UP000502677"/>
    </source>
</evidence>